<dbReference type="PROSITE" id="PS51037">
    <property type="entry name" value="YEATS"/>
    <property type="match status" value="1"/>
</dbReference>
<dbReference type="AlphaFoldDB" id="A0A6A5C9B5"/>
<dbReference type="SUPFAM" id="SSF57850">
    <property type="entry name" value="RING/U-box"/>
    <property type="match status" value="1"/>
</dbReference>
<dbReference type="SMART" id="SM00184">
    <property type="entry name" value="RING"/>
    <property type="match status" value="1"/>
</dbReference>
<comment type="caution">
    <text evidence="10">The sequence shown here is derived from an EMBL/GenBank/DDBJ whole genome shotgun (WGS) entry which is preliminary data.</text>
</comment>
<keyword evidence="11" id="KW-1185">Reference proteome</keyword>
<dbReference type="InterPro" id="IPR055129">
    <property type="entry name" value="YEATS_dom"/>
</dbReference>
<dbReference type="Gene3D" id="3.30.40.10">
    <property type="entry name" value="Zinc/RING finger domain, C3HC4 (zinc finger)"/>
    <property type="match status" value="1"/>
</dbReference>
<evidence type="ECO:0000256" key="2">
    <source>
        <dbReference type="ARBA" id="ARBA00022771"/>
    </source>
</evidence>
<keyword evidence="3" id="KW-0862">Zinc</keyword>
<reference evidence="10 11" key="1">
    <citation type="journal article" date="2019" name="Sci. Rep.">
        <title>Nanopore sequencing improves the draft genome of the human pathogenic amoeba Naegleria fowleri.</title>
        <authorList>
            <person name="Liechti N."/>
            <person name="Schurch N."/>
            <person name="Bruggmann R."/>
            <person name="Wittwer M."/>
        </authorList>
    </citation>
    <scope>NUCLEOTIDE SEQUENCE [LARGE SCALE GENOMIC DNA]</scope>
    <source>
        <strain evidence="10 11">ATCC 30894</strain>
    </source>
</reference>
<dbReference type="Proteomes" id="UP000444721">
    <property type="component" value="Unassembled WGS sequence"/>
</dbReference>
<keyword evidence="2 5" id="KW-0863">Zinc-finger</keyword>
<evidence type="ECO:0000256" key="6">
    <source>
        <dbReference type="PROSITE-ProRule" id="PRU00376"/>
    </source>
</evidence>
<proteinExistence type="predicted"/>
<accession>A0A6A5C9B5</accession>
<feature type="domain" description="RING-type" evidence="8">
    <location>
        <begin position="47"/>
        <end position="88"/>
    </location>
</feature>
<dbReference type="GO" id="GO:0008270">
    <property type="term" value="F:zinc ion binding"/>
    <property type="evidence" value="ECO:0007669"/>
    <property type="project" value="UniProtKB-KW"/>
</dbReference>
<keyword evidence="4 6" id="KW-0539">Nucleus</keyword>
<organism evidence="10 11">
    <name type="scientific">Naegleria fowleri</name>
    <name type="common">Brain eating amoeba</name>
    <dbReference type="NCBI Taxonomy" id="5763"/>
    <lineage>
        <taxon>Eukaryota</taxon>
        <taxon>Discoba</taxon>
        <taxon>Heterolobosea</taxon>
        <taxon>Tetramitia</taxon>
        <taxon>Eutetramitia</taxon>
        <taxon>Vahlkampfiidae</taxon>
        <taxon>Naegleria</taxon>
    </lineage>
</organism>
<evidence type="ECO:0000256" key="7">
    <source>
        <dbReference type="SAM" id="MobiDB-lite"/>
    </source>
</evidence>
<evidence type="ECO:0000256" key="3">
    <source>
        <dbReference type="ARBA" id="ARBA00022833"/>
    </source>
</evidence>
<dbReference type="InterPro" id="IPR001841">
    <property type="entry name" value="Znf_RING"/>
</dbReference>
<dbReference type="OMA" id="VRTQCNH"/>
<evidence type="ECO:0000313" key="11">
    <source>
        <dbReference type="Proteomes" id="UP000444721"/>
    </source>
</evidence>
<dbReference type="VEuPathDB" id="AmoebaDB:NF0040630"/>
<feature type="compositionally biased region" description="Low complexity" evidence="7">
    <location>
        <begin position="12"/>
        <end position="33"/>
    </location>
</feature>
<name>A0A6A5C9B5_NAEFO</name>
<dbReference type="VEuPathDB" id="AmoebaDB:NfTy_021310"/>
<dbReference type="Gene3D" id="2.60.40.1970">
    <property type="entry name" value="YEATS domain"/>
    <property type="match status" value="1"/>
</dbReference>
<feature type="region of interest" description="Disordered" evidence="7">
    <location>
        <begin position="1"/>
        <end position="33"/>
    </location>
</feature>
<dbReference type="Pfam" id="PF13445">
    <property type="entry name" value="zf-RING_UBOX"/>
    <property type="match status" value="1"/>
</dbReference>
<dbReference type="PROSITE" id="PS00518">
    <property type="entry name" value="ZF_RING_1"/>
    <property type="match status" value="1"/>
</dbReference>
<dbReference type="PROSITE" id="PS50089">
    <property type="entry name" value="ZF_RING_2"/>
    <property type="match status" value="1"/>
</dbReference>
<dbReference type="GeneID" id="68118955"/>
<dbReference type="InterPro" id="IPR038704">
    <property type="entry name" value="YEAST_sf"/>
</dbReference>
<dbReference type="PANTHER" id="PTHR23195">
    <property type="entry name" value="YEATS DOMAIN"/>
    <property type="match status" value="1"/>
</dbReference>
<dbReference type="InterPro" id="IPR005033">
    <property type="entry name" value="YEATS"/>
</dbReference>
<evidence type="ECO:0000313" key="10">
    <source>
        <dbReference type="EMBL" id="KAF0981879.1"/>
    </source>
</evidence>
<dbReference type="InterPro" id="IPR017907">
    <property type="entry name" value="Znf_RING_CS"/>
</dbReference>
<dbReference type="Pfam" id="PF03366">
    <property type="entry name" value="YEATS"/>
    <property type="match status" value="1"/>
</dbReference>
<evidence type="ECO:0000259" key="9">
    <source>
        <dbReference type="PROSITE" id="PS51037"/>
    </source>
</evidence>
<evidence type="ECO:0000259" key="8">
    <source>
        <dbReference type="PROSITE" id="PS50089"/>
    </source>
</evidence>
<dbReference type="InterPro" id="IPR027370">
    <property type="entry name" value="Znf-RING_euk"/>
</dbReference>
<evidence type="ECO:0000256" key="1">
    <source>
        <dbReference type="ARBA" id="ARBA00022723"/>
    </source>
</evidence>
<protein>
    <submittedName>
        <fullName evidence="10">Uncharacterized protein</fullName>
    </submittedName>
</protein>
<keyword evidence="1" id="KW-0479">Metal-binding</keyword>
<evidence type="ECO:0000256" key="4">
    <source>
        <dbReference type="ARBA" id="ARBA00023242"/>
    </source>
</evidence>
<dbReference type="CDD" id="cd16887">
    <property type="entry name" value="YEATS"/>
    <property type="match status" value="1"/>
</dbReference>
<comment type="subcellular location">
    <subcellularLocation>
        <location evidence="6">Nucleus</location>
    </subcellularLocation>
</comment>
<dbReference type="OrthoDB" id="654191at2759"/>
<dbReference type="InterPro" id="IPR013083">
    <property type="entry name" value="Znf_RING/FYVE/PHD"/>
</dbReference>
<feature type="domain" description="YEATS" evidence="9">
    <location>
        <begin position="138"/>
        <end position="287"/>
    </location>
</feature>
<evidence type="ECO:0000256" key="5">
    <source>
        <dbReference type="PROSITE-ProRule" id="PRU00175"/>
    </source>
</evidence>
<dbReference type="GO" id="GO:0005634">
    <property type="term" value="C:nucleus"/>
    <property type="evidence" value="ECO:0007669"/>
    <property type="project" value="UniProtKB-SubCell"/>
</dbReference>
<dbReference type="EMBL" id="VFQX01000012">
    <property type="protein sequence ID" value="KAF0981879.1"/>
    <property type="molecule type" value="Genomic_DNA"/>
</dbReference>
<dbReference type="VEuPathDB" id="AmoebaDB:FDP41_011740"/>
<dbReference type="RefSeq" id="XP_044566592.1">
    <property type="nucleotide sequence ID" value="XM_044702183.1"/>
</dbReference>
<dbReference type="GO" id="GO:0006355">
    <property type="term" value="P:regulation of DNA-templated transcription"/>
    <property type="evidence" value="ECO:0007669"/>
    <property type="project" value="InterPro"/>
</dbReference>
<gene>
    <name evidence="10" type="ORF">FDP41_011740</name>
</gene>
<sequence>MNNISIMKGYPHHQPNNDGNNNHHQQQPPSVQSLLNSSQISHADFECPLCLQLLYDPVGFHCGHSFCKFCIERLLASNGEMRACPCCRAPFYDSSNDTQLVTLNNIRPLLALKKVLPLLFGDEYKSRGEEVERERQHFLQTVTIRKKIYIGNLHALMNNRNDQNIHKWTFFVRMDDQDKIDNYIESVEVKLHPTFKPSRLLLNSPPFELTRYGWGYFTIGVKIMFKEYLNKPPFITSHTLSFDGNGDMSSVEMDFLVRRSNVDGLMFSSLEADTTASNNADMNEEED</sequence>